<accession>A0A8I2C5I7</accession>
<comment type="caution">
    <text evidence="1">The sequence shown here is derived from an EMBL/GenBank/DDBJ whole genome shotgun (WGS) entry which is preliminary data.</text>
</comment>
<gene>
    <name evidence="1" type="ORF">JOH49_003985</name>
</gene>
<dbReference type="EMBL" id="JAFICZ010000001">
    <property type="protein sequence ID" value="MBP1294232.1"/>
    <property type="molecule type" value="Genomic_DNA"/>
</dbReference>
<organism evidence="1 2">
    <name type="scientific">Bradyrhizobium elkanii</name>
    <dbReference type="NCBI Taxonomy" id="29448"/>
    <lineage>
        <taxon>Bacteria</taxon>
        <taxon>Pseudomonadati</taxon>
        <taxon>Pseudomonadota</taxon>
        <taxon>Alphaproteobacteria</taxon>
        <taxon>Hyphomicrobiales</taxon>
        <taxon>Nitrobacteraceae</taxon>
        <taxon>Bradyrhizobium</taxon>
    </lineage>
</organism>
<dbReference type="AlphaFoldDB" id="A0A8I2C5I7"/>
<evidence type="ECO:0000313" key="2">
    <source>
        <dbReference type="Proteomes" id="UP000673383"/>
    </source>
</evidence>
<proteinExistence type="predicted"/>
<name>A0A8I2C5I7_BRAEL</name>
<reference evidence="1" key="1">
    <citation type="submission" date="2021-02" db="EMBL/GenBank/DDBJ databases">
        <title>Genomic Encyclopedia of Type Strains, Phase IV (KMG-V): Genome sequencing to study the core and pangenomes of soil and plant-associated prokaryotes.</title>
        <authorList>
            <person name="Whitman W."/>
        </authorList>
    </citation>
    <scope>NUCLEOTIDE SEQUENCE</scope>
    <source>
        <strain evidence="1">USDA 406</strain>
    </source>
</reference>
<evidence type="ECO:0000313" key="1">
    <source>
        <dbReference type="EMBL" id="MBP1294232.1"/>
    </source>
</evidence>
<sequence>MLSTGLKNKIYSAVANVLPSATLAKQHRKMAEPGSAKH</sequence>
<protein>
    <submittedName>
        <fullName evidence="1">Uncharacterized protein</fullName>
    </submittedName>
</protein>
<dbReference type="Proteomes" id="UP000673383">
    <property type="component" value="Unassembled WGS sequence"/>
</dbReference>